<proteinExistence type="inferred from homology"/>
<dbReference type="GO" id="GO:0019722">
    <property type="term" value="P:calcium-mediated signaling"/>
    <property type="evidence" value="ECO:0007669"/>
    <property type="project" value="UniProtKB-UniRule"/>
</dbReference>
<evidence type="ECO:0000259" key="5">
    <source>
        <dbReference type="PROSITE" id="PS50222"/>
    </source>
</evidence>
<keyword evidence="2 4" id="KW-0106">Calcium</keyword>
<dbReference type="PANTHER" id="PTHR23056:SF110">
    <property type="entry name" value="CALMODULIN"/>
    <property type="match status" value="1"/>
</dbReference>
<organism evidence="6 7">
    <name type="scientific">Rhynchospora breviuscula</name>
    <dbReference type="NCBI Taxonomy" id="2022672"/>
    <lineage>
        <taxon>Eukaryota</taxon>
        <taxon>Viridiplantae</taxon>
        <taxon>Streptophyta</taxon>
        <taxon>Embryophyta</taxon>
        <taxon>Tracheophyta</taxon>
        <taxon>Spermatophyta</taxon>
        <taxon>Magnoliopsida</taxon>
        <taxon>Liliopsida</taxon>
        <taxon>Poales</taxon>
        <taxon>Cyperaceae</taxon>
        <taxon>Cyperoideae</taxon>
        <taxon>Rhynchosporeae</taxon>
        <taxon>Rhynchospora</taxon>
    </lineage>
</organism>
<comment type="caution">
    <text evidence="6">The sequence shown here is derived from an EMBL/GenBank/DDBJ whole genome shotgun (WGS) entry which is preliminary data.</text>
</comment>
<dbReference type="InterPro" id="IPR018247">
    <property type="entry name" value="EF_Hand_1_Ca_BS"/>
</dbReference>
<dbReference type="Proteomes" id="UP001151287">
    <property type="component" value="Unassembled WGS sequence"/>
</dbReference>
<keyword evidence="1 4" id="KW-0677">Repeat</keyword>
<dbReference type="EMBL" id="JAMQYH010000005">
    <property type="protein sequence ID" value="KAJ1687950.1"/>
    <property type="molecule type" value="Genomic_DNA"/>
</dbReference>
<comment type="function">
    <text evidence="4">Acts as a calcium sensor. CBL proteins interact with CIPK serine-threonine protein kinases. Binding of a CBL protein to the regulatory NAF domain of a CIPK protein lead to the activation of the kinase in a calcium-dependent manner.</text>
</comment>
<dbReference type="PROSITE" id="PS50222">
    <property type="entry name" value="EF_HAND_2"/>
    <property type="match status" value="3"/>
</dbReference>
<dbReference type="SMART" id="SM00054">
    <property type="entry name" value="EFh"/>
    <property type="match status" value="3"/>
</dbReference>
<evidence type="ECO:0000313" key="7">
    <source>
        <dbReference type="Proteomes" id="UP001151287"/>
    </source>
</evidence>
<feature type="domain" description="EF-hand" evidence="5">
    <location>
        <begin position="100"/>
        <end position="135"/>
    </location>
</feature>
<protein>
    <recommendedName>
        <fullName evidence="4">Calcineurin B-like protein</fullName>
    </recommendedName>
</protein>
<keyword evidence="7" id="KW-1185">Reference proteome</keyword>
<dbReference type="InterPro" id="IPR002048">
    <property type="entry name" value="EF_hand_dom"/>
</dbReference>
<dbReference type="PROSITE" id="PS00018">
    <property type="entry name" value="EF_HAND_1"/>
    <property type="match status" value="1"/>
</dbReference>
<keyword evidence="4" id="KW-0479">Metal-binding</keyword>
<sequence length="210" mass="23995">MGCWCSKEAKVKPGFQDPFVLASETAFSVNEVEALYQLFKKLSVSAKIHKEDFQLALFGNRNKQNIFADRVFDLFDVKRHGVIEFGEFVRSLSVFHPKASEEDKISFAFKLYDLRQTGYIRQDELKKMVLALLDESGLHLTGDVVESIVNETFKQADLNGDGKIDEEEWMVFAKKSPYLLRNMTLPVLKDLTMAFPSFVMETEASEANMI</sequence>
<evidence type="ECO:0000313" key="6">
    <source>
        <dbReference type="EMBL" id="KAJ1687950.1"/>
    </source>
</evidence>
<evidence type="ECO:0000256" key="4">
    <source>
        <dbReference type="RuleBase" id="RU369080"/>
    </source>
</evidence>
<dbReference type="GO" id="GO:0016020">
    <property type="term" value="C:membrane"/>
    <property type="evidence" value="ECO:0007669"/>
    <property type="project" value="UniProtKB-SubCell"/>
</dbReference>
<dbReference type="InterPro" id="IPR011992">
    <property type="entry name" value="EF-hand-dom_pair"/>
</dbReference>
<feature type="domain" description="EF-hand" evidence="5">
    <location>
        <begin position="144"/>
        <end position="179"/>
    </location>
</feature>
<keyword evidence="4" id="KW-0472">Membrane</keyword>
<dbReference type="FunFam" id="1.10.238.10:FF:000073">
    <property type="entry name" value="calcineurin B-like protein 3"/>
    <property type="match status" value="1"/>
</dbReference>
<dbReference type="GO" id="GO:0019900">
    <property type="term" value="F:kinase binding"/>
    <property type="evidence" value="ECO:0007669"/>
    <property type="project" value="UniProtKB-UniRule"/>
</dbReference>
<dbReference type="Pfam" id="PF13499">
    <property type="entry name" value="EF-hand_7"/>
    <property type="match status" value="1"/>
</dbReference>
<feature type="domain" description="EF-hand" evidence="5">
    <location>
        <begin position="63"/>
        <end position="98"/>
    </location>
</feature>
<gene>
    <name evidence="6" type="ORF">LUZ63_019340</name>
</gene>
<dbReference type="PANTHER" id="PTHR23056">
    <property type="entry name" value="CALCINEURIN B"/>
    <property type="match status" value="1"/>
</dbReference>
<dbReference type="CDD" id="cd00051">
    <property type="entry name" value="EFh"/>
    <property type="match status" value="1"/>
</dbReference>
<accession>A0A9Q0C6A0</accession>
<dbReference type="Gene3D" id="1.10.238.10">
    <property type="entry name" value="EF-hand"/>
    <property type="match status" value="1"/>
</dbReference>
<name>A0A9Q0C6A0_9POAL</name>
<comment type="subunit">
    <text evidence="4">Homodimer. Interacts with CIPK.</text>
</comment>
<reference evidence="6" key="1">
    <citation type="journal article" date="2022" name="Cell">
        <title>Repeat-based holocentromeres influence genome architecture and karyotype evolution.</title>
        <authorList>
            <person name="Hofstatter P.G."/>
            <person name="Thangavel G."/>
            <person name="Lux T."/>
            <person name="Neumann P."/>
            <person name="Vondrak T."/>
            <person name="Novak P."/>
            <person name="Zhang M."/>
            <person name="Costa L."/>
            <person name="Castellani M."/>
            <person name="Scott A."/>
            <person name="Toegelov H."/>
            <person name="Fuchs J."/>
            <person name="Mata-Sucre Y."/>
            <person name="Dias Y."/>
            <person name="Vanzela A.L.L."/>
            <person name="Huettel B."/>
            <person name="Almeida C.C.S."/>
            <person name="Simkova H."/>
            <person name="Souza G."/>
            <person name="Pedrosa-Harand A."/>
            <person name="Macas J."/>
            <person name="Mayer K.F.X."/>
            <person name="Houben A."/>
            <person name="Marques A."/>
        </authorList>
    </citation>
    <scope>NUCLEOTIDE SEQUENCE</scope>
    <source>
        <strain evidence="6">RhyBre1mFocal</strain>
    </source>
</reference>
<dbReference type="InterPro" id="IPR045198">
    <property type="entry name" value="CNBL1-10"/>
</dbReference>
<evidence type="ECO:0000256" key="2">
    <source>
        <dbReference type="ARBA" id="ARBA00022837"/>
    </source>
</evidence>
<dbReference type="OrthoDB" id="191686at2759"/>
<dbReference type="PRINTS" id="PR00450">
    <property type="entry name" value="RECOVERIN"/>
</dbReference>
<evidence type="ECO:0000256" key="3">
    <source>
        <dbReference type="ARBA" id="ARBA00023774"/>
    </source>
</evidence>
<dbReference type="GO" id="GO:0005509">
    <property type="term" value="F:calcium ion binding"/>
    <property type="evidence" value="ECO:0007669"/>
    <property type="project" value="UniProtKB-UniRule"/>
</dbReference>
<dbReference type="AlphaFoldDB" id="A0A9Q0C6A0"/>
<comment type="subcellular location">
    <subcellularLocation>
        <location evidence="4">Membrane</location>
    </subcellularLocation>
</comment>
<dbReference type="SUPFAM" id="SSF47473">
    <property type="entry name" value="EF-hand"/>
    <property type="match status" value="1"/>
</dbReference>
<evidence type="ECO:0000256" key="1">
    <source>
        <dbReference type="ARBA" id="ARBA00022737"/>
    </source>
</evidence>
<comment type="similarity">
    <text evidence="3 4">Belongs to the calcineurin regulatory subunit family.</text>
</comment>